<keyword evidence="3" id="KW-1185">Reference proteome</keyword>
<accession>A0A0H2S3M4</accession>
<dbReference type="PANTHER" id="PTHR14379:SF3">
    <property type="entry name" value="MEIOSIS REGULATOR AND MRNA STABILITY FACTOR 1"/>
    <property type="match status" value="1"/>
</dbReference>
<dbReference type="PANTHER" id="PTHR14379">
    <property type="entry name" value="LIMKAIN B LKAP"/>
    <property type="match status" value="1"/>
</dbReference>
<dbReference type="STRING" id="27342.A0A0H2S3M4"/>
<dbReference type="Pfam" id="PF01936">
    <property type="entry name" value="NYN"/>
    <property type="match status" value="1"/>
</dbReference>
<dbReference type="InterPro" id="IPR024768">
    <property type="entry name" value="Marf1"/>
</dbReference>
<sequence>MVGSVGIFWDYENCHPSASMNGCKIANNIRNVALQFGSIVTFKAYMDMALESARANGFQAQLQASGLSMIHCPHASMKEVADRALTVDMLAFAFESPPPATVVIITGDRDFTYAVSTIRMRGHRVVLIKP</sequence>
<evidence type="ECO:0000313" key="2">
    <source>
        <dbReference type="EMBL" id="KLO18574.1"/>
    </source>
</evidence>
<evidence type="ECO:0000313" key="3">
    <source>
        <dbReference type="Proteomes" id="UP000053477"/>
    </source>
</evidence>
<protein>
    <recommendedName>
        <fullName evidence="1">NYN domain-containing protein</fullName>
    </recommendedName>
</protein>
<dbReference type="OrthoDB" id="549353at2759"/>
<organism evidence="2 3">
    <name type="scientific">Schizopora paradoxa</name>
    <dbReference type="NCBI Taxonomy" id="27342"/>
    <lineage>
        <taxon>Eukaryota</taxon>
        <taxon>Fungi</taxon>
        <taxon>Dikarya</taxon>
        <taxon>Basidiomycota</taxon>
        <taxon>Agaricomycotina</taxon>
        <taxon>Agaricomycetes</taxon>
        <taxon>Hymenochaetales</taxon>
        <taxon>Schizoporaceae</taxon>
        <taxon>Schizopora</taxon>
    </lineage>
</organism>
<dbReference type="AlphaFoldDB" id="A0A0H2S3M4"/>
<feature type="domain" description="NYN" evidence="1">
    <location>
        <begin position="5"/>
        <end position="128"/>
    </location>
</feature>
<gene>
    <name evidence="2" type="ORF">SCHPADRAFT_819553</name>
</gene>
<dbReference type="Proteomes" id="UP000053477">
    <property type="component" value="Unassembled WGS sequence"/>
</dbReference>
<dbReference type="EMBL" id="KQ085893">
    <property type="protein sequence ID" value="KLO18574.1"/>
    <property type="molecule type" value="Genomic_DNA"/>
</dbReference>
<name>A0A0H2S3M4_9AGAM</name>
<dbReference type="InParanoid" id="A0A0H2S3M4"/>
<dbReference type="CDD" id="cd10910">
    <property type="entry name" value="PIN_limkain_b1_N_like"/>
    <property type="match status" value="1"/>
</dbReference>
<dbReference type="GO" id="GO:0010468">
    <property type="term" value="P:regulation of gene expression"/>
    <property type="evidence" value="ECO:0007669"/>
    <property type="project" value="InterPro"/>
</dbReference>
<dbReference type="GO" id="GO:0004540">
    <property type="term" value="F:RNA nuclease activity"/>
    <property type="evidence" value="ECO:0007669"/>
    <property type="project" value="InterPro"/>
</dbReference>
<evidence type="ECO:0000259" key="1">
    <source>
        <dbReference type="Pfam" id="PF01936"/>
    </source>
</evidence>
<reference evidence="2 3" key="1">
    <citation type="submission" date="2015-04" db="EMBL/GenBank/DDBJ databases">
        <title>Complete genome sequence of Schizopora paradoxa KUC8140, a cosmopolitan wood degrader in East Asia.</title>
        <authorList>
            <consortium name="DOE Joint Genome Institute"/>
            <person name="Min B."/>
            <person name="Park H."/>
            <person name="Jang Y."/>
            <person name="Kim J.-J."/>
            <person name="Kim K.H."/>
            <person name="Pangilinan J."/>
            <person name="Lipzen A."/>
            <person name="Riley R."/>
            <person name="Grigoriev I.V."/>
            <person name="Spatafora J.W."/>
            <person name="Choi I.-G."/>
        </authorList>
    </citation>
    <scope>NUCLEOTIDE SEQUENCE [LARGE SCALE GENOMIC DNA]</scope>
    <source>
        <strain evidence="2 3">KUC8140</strain>
    </source>
</reference>
<feature type="non-terminal residue" evidence="2">
    <location>
        <position position="130"/>
    </location>
</feature>
<dbReference type="GO" id="GO:0005777">
    <property type="term" value="C:peroxisome"/>
    <property type="evidence" value="ECO:0007669"/>
    <property type="project" value="InterPro"/>
</dbReference>
<dbReference type="InterPro" id="IPR021139">
    <property type="entry name" value="NYN"/>
</dbReference>
<dbReference type="Gene3D" id="3.40.50.1010">
    <property type="entry name" value="5'-nuclease"/>
    <property type="match status" value="1"/>
</dbReference>
<dbReference type="GO" id="GO:1905762">
    <property type="term" value="F:CCR4-NOT complex binding"/>
    <property type="evidence" value="ECO:0007669"/>
    <property type="project" value="TreeGrafter"/>
</dbReference>
<proteinExistence type="predicted"/>